<dbReference type="Proteomes" id="UP001234989">
    <property type="component" value="Chromosome 3"/>
</dbReference>
<evidence type="ECO:0000313" key="4">
    <source>
        <dbReference type="Proteomes" id="UP001234989"/>
    </source>
</evidence>
<sequence length="388" mass="44163">MINLLSLFPGQIITTELVVTTAKTVAFERLHGELGDKDRDKKLKASKGKDNEVVDICTLNYEESNGGMGYIYDQLENPSKQKLFLIRGDNRNDDGLLPILGPVGQHCNKRVFSVHLKHNPTRIVHEVWFDALPVRPSTLSLSYGQQPFCPRGRGSPPQWGPQMRCTEDCKHMNYKIRSRTSFRWKTELANVIAASTRNHYGVRSMIVEAMNKVERKGVVTLEEGKGVENNLRVVEGMQFDCGYTSPYFVSDSEKLVVEYENCKLQLVDEKTTHSRDRVNILEDAIRNGYRILSQRIEQQALDTLVVHKLRGALKVAENLKLMVLVSEKASVLMTKQPFLEVSLTPSKVFLYFIFTRKLNAEIFNLKEAARVLLALHLTTIKITTVHFI</sequence>
<protein>
    <submittedName>
        <fullName evidence="3">Uncharacterized protein</fullName>
    </submittedName>
</protein>
<dbReference type="EMBL" id="CP133614">
    <property type="protein sequence ID" value="WMV19448.1"/>
    <property type="molecule type" value="Genomic_DNA"/>
</dbReference>
<keyword evidence="4" id="KW-1185">Reference proteome</keyword>
<comment type="similarity">
    <text evidence="1">Belongs to the chaperonin (HSP60) family.</text>
</comment>
<gene>
    <name evidence="3" type="ORF">MTR67_012833</name>
</gene>
<dbReference type="SUPFAM" id="SSF54849">
    <property type="entry name" value="GroEL-intermediate domain like"/>
    <property type="match status" value="1"/>
</dbReference>
<reference evidence="3" key="1">
    <citation type="submission" date="2023-08" db="EMBL/GenBank/DDBJ databases">
        <title>A de novo genome assembly of Solanum verrucosum Schlechtendal, a Mexican diploid species geographically isolated from the other diploid A-genome species in potato relatives.</title>
        <authorList>
            <person name="Hosaka K."/>
        </authorList>
    </citation>
    <scope>NUCLEOTIDE SEQUENCE</scope>
    <source>
        <tissue evidence="3">Young leaves</tissue>
    </source>
</reference>
<dbReference type="InterPro" id="IPR001844">
    <property type="entry name" value="Cpn60/GroEL"/>
</dbReference>
<dbReference type="Gene3D" id="3.30.260.10">
    <property type="entry name" value="TCP-1-like chaperonin intermediate domain"/>
    <property type="match status" value="1"/>
</dbReference>
<keyword evidence="2" id="KW-0143">Chaperone</keyword>
<evidence type="ECO:0000313" key="3">
    <source>
        <dbReference type="EMBL" id="WMV19448.1"/>
    </source>
</evidence>
<dbReference type="GO" id="GO:0042026">
    <property type="term" value="P:protein refolding"/>
    <property type="evidence" value="ECO:0007669"/>
    <property type="project" value="InterPro"/>
</dbReference>
<dbReference type="SUPFAM" id="SSF52029">
    <property type="entry name" value="GroEL apical domain-like"/>
    <property type="match status" value="1"/>
</dbReference>
<dbReference type="InterPro" id="IPR027410">
    <property type="entry name" value="TCP-1-like_intermed_sf"/>
</dbReference>
<evidence type="ECO:0000256" key="1">
    <source>
        <dbReference type="ARBA" id="ARBA00006607"/>
    </source>
</evidence>
<dbReference type="AlphaFoldDB" id="A0AAF0TLA6"/>
<name>A0AAF0TLA6_SOLVR</name>
<organism evidence="3 4">
    <name type="scientific">Solanum verrucosum</name>
    <dbReference type="NCBI Taxonomy" id="315347"/>
    <lineage>
        <taxon>Eukaryota</taxon>
        <taxon>Viridiplantae</taxon>
        <taxon>Streptophyta</taxon>
        <taxon>Embryophyta</taxon>
        <taxon>Tracheophyta</taxon>
        <taxon>Spermatophyta</taxon>
        <taxon>Magnoliopsida</taxon>
        <taxon>eudicotyledons</taxon>
        <taxon>Gunneridae</taxon>
        <taxon>Pentapetalae</taxon>
        <taxon>asterids</taxon>
        <taxon>lamiids</taxon>
        <taxon>Solanales</taxon>
        <taxon>Solanaceae</taxon>
        <taxon>Solanoideae</taxon>
        <taxon>Solaneae</taxon>
        <taxon>Solanum</taxon>
    </lineage>
</organism>
<proteinExistence type="inferred from homology"/>
<dbReference type="Gene3D" id="3.50.7.10">
    <property type="entry name" value="GroEL"/>
    <property type="match status" value="1"/>
</dbReference>
<accession>A0AAF0TLA6</accession>
<dbReference type="GO" id="GO:0140662">
    <property type="term" value="F:ATP-dependent protein folding chaperone"/>
    <property type="evidence" value="ECO:0007669"/>
    <property type="project" value="InterPro"/>
</dbReference>
<dbReference type="PANTHER" id="PTHR45633">
    <property type="entry name" value="60 KDA HEAT SHOCK PROTEIN, MITOCHONDRIAL"/>
    <property type="match status" value="1"/>
</dbReference>
<dbReference type="InterPro" id="IPR027409">
    <property type="entry name" value="GroEL-like_apical_dom_sf"/>
</dbReference>
<evidence type="ECO:0000256" key="2">
    <source>
        <dbReference type="ARBA" id="ARBA00023186"/>
    </source>
</evidence>